<comment type="caution">
    <text evidence="12">The sequence shown here is derived from an EMBL/GenBank/DDBJ whole genome shotgun (WGS) entry which is preliminary data.</text>
</comment>
<organism evidence="12 13">
    <name type="scientific">Tetraparma gracilis</name>
    <dbReference type="NCBI Taxonomy" id="2962635"/>
    <lineage>
        <taxon>Eukaryota</taxon>
        <taxon>Sar</taxon>
        <taxon>Stramenopiles</taxon>
        <taxon>Ochrophyta</taxon>
        <taxon>Bolidophyceae</taxon>
        <taxon>Parmales</taxon>
        <taxon>Triparmaceae</taxon>
        <taxon>Tetraparma</taxon>
    </lineage>
</organism>
<dbReference type="Proteomes" id="UP001165060">
    <property type="component" value="Unassembled WGS sequence"/>
</dbReference>
<comment type="similarity">
    <text evidence="2">Belongs to the amino acid/polyamine transporter 2 family.</text>
</comment>
<dbReference type="Pfam" id="PF01490">
    <property type="entry name" value="Aa_trans"/>
    <property type="match status" value="1"/>
</dbReference>
<dbReference type="InterPro" id="IPR013057">
    <property type="entry name" value="AA_transpt_TM"/>
</dbReference>
<feature type="domain" description="Amino acid transporter transmembrane" evidence="11">
    <location>
        <begin position="43"/>
        <end position="212"/>
    </location>
</feature>
<evidence type="ECO:0000256" key="8">
    <source>
        <dbReference type="ARBA" id="ARBA00023136"/>
    </source>
</evidence>
<evidence type="ECO:0000256" key="10">
    <source>
        <dbReference type="SAM" id="Phobius"/>
    </source>
</evidence>
<dbReference type="EMBL" id="BRYB01000323">
    <property type="protein sequence ID" value="GMI27691.1"/>
    <property type="molecule type" value="Genomic_DNA"/>
</dbReference>
<keyword evidence="7 10" id="KW-1133">Transmembrane helix</keyword>
<keyword evidence="4" id="KW-0926">Vacuole</keyword>
<keyword evidence="3" id="KW-0813">Transport</keyword>
<keyword evidence="8 10" id="KW-0472">Membrane</keyword>
<keyword evidence="13" id="KW-1185">Reference proteome</keyword>
<evidence type="ECO:0000313" key="13">
    <source>
        <dbReference type="Proteomes" id="UP001165060"/>
    </source>
</evidence>
<feature type="region of interest" description="Disordered" evidence="9">
    <location>
        <begin position="1"/>
        <end position="34"/>
    </location>
</feature>
<sequence>MPPPVAFTPLASLPPSASASSSSPPAASSPGGKKYANPSYDSASPLSCCANLANTILGSGVLGLPHAFASTGSLAGLLLLTTAASFSAVGLHLLSACALSSPSPISRSSPSSFYAVARRAYPPATMVIDAVVAFKCFGVSTSYLTIIGDCMTEVMEFLLPEGSESVTLHRQFWVPFAVCAASSLCFFRSLDALKFTSTLSCFFVLFLAAVIFLYFLDLPGLDPCEGGKECEGPTELGTTPSQ</sequence>
<proteinExistence type="inferred from homology"/>
<evidence type="ECO:0000259" key="11">
    <source>
        <dbReference type="Pfam" id="PF01490"/>
    </source>
</evidence>
<keyword evidence="6" id="KW-0029">Amino-acid transport</keyword>
<accession>A0ABQ6MKS2</accession>
<reference evidence="12 13" key="1">
    <citation type="journal article" date="2023" name="Commun. Biol.">
        <title>Genome analysis of Parmales, the sister group of diatoms, reveals the evolutionary specialization of diatoms from phago-mixotrophs to photoautotrophs.</title>
        <authorList>
            <person name="Ban H."/>
            <person name="Sato S."/>
            <person name="Yoshikawa S."/>
            <person name="Yamada K."/>
            <person name="Nakamura Y."/>
            <person name="Ichinomiya M."/>
            <person name="Sato N."/>
            <person name="Blanc-Mathieu R."/>
            <person name="Endo H."/>
            <person name="Kuwata A."/>
            <person name="Ogata H."/>
        </authorList>
    </citation>
    <scope>NUCLEOTIDE SEQUENCE [LARGE SCALE GENOMIC DNA]</scope>
</reference>
<evidence type="ECO:0000256" key="3">
    <source>
        <dbReference type="ARBA" id="ARBA00022448"/>
    </source>
</evidence>
<evidence type="ECO:0000256" key="4">
    <source>
        <dbReference type="ARBA" id="ARBA00022554"/>
    </source>
</evidence>
<dbReference type="PANTHER" id="PTHR22950">
    <property type="entry name" value="AMINO ACID TRANSPORTER"/>
    <property type="match status" value="1"/>
</dbReference>
<evidence type="ECO:0000256" key="2">
    <source>
        <dbReference type="ARBA" id="ARBA00008066"/>
    </source>
</evidence>
<protein>
    <recommendedName>
        <fullName evidence="11">Amino acid transporter transmembrane domain-containing protein</fullName>
    </recommendedName>
</protein>
<evidence type="ECO:0000313" key="12">
    <source>
        <dbReference type="EMBL" id="GMI27691.1"/>
    </source>
</evidence>
<gene>
    <name evidence="12" type="ORF">TeGR_g4698</name>
</gene>
<evidence type="ECO:0000256" key="7">
    <source>
        <dbReference type="ARBA" id="ARBA00022989"/>
    </source>
</evidence>
<feature type="transmembrane region" description="Helical" evidence="10">
    <location>
        <begin position="74"/>
        <end position="99"/>
    </location>
</feature>
<evidence type="ECO:0000256" key="6">
    <source>
        <dbReference type="ARBA" id="ARBA00022970"/>
    </source>
</evidence>
<evidence type="ECO:0000256" key="1">
    <source>
        <dbReference type="ARBA" id="ARBA00004128"/>
    </source>
</evidence>
<feature type="transmembrane region" description="Helical" evidence="10">
    <location>
        <begin position="168"/>
        <end position="187"/>
    </location>
</feature>
<feature type="transmembrane region" description="Helical" evidence="10">
    <location>
        <begin position="199"/>
        <end position="216"/>
    </location>
</feature>
<dbReference type="PANTHER" id="PTHR22950:SF678">
    <property type="entry name" value="VACUOLAR AMINO ACID TRANSPORTER 5-RELATED"/>
    <property type="match status" value="1"/>
</dbReference>
<evidence type="ECO:0000256" key="5">
    <source>
        <dbReference type="ARBA" id="ARBA00022692"/>
    </source>
</evidence>
<keyword evidence="5 10" id="KW-0812">Transmembrane</keyword>
<feature type="non-terminal residue" evidence="12">
    <location>
        <position position="242"/>
    </location>
</feature>
<comment type="subcellular location">
    <subcellularLocation>
        <location evidence="1">Vacuole membrane</location>
        <topology evidence="1">Multi-pass membrane protein</topology>
    </subcellularLocation>
</comment>
<name>A0ABQ6MKS2_9STRA</name>
<evidence type="ECO:0000256" key="9">
    <source>
        <dbReference type="SAM" id="MobiDB-lite"/>
    </source>
</evidence>
<feature type="transmembrane region" description="Helical" evidence="10">
    <location>
        <begin position="120"/>
        <end position="148"/>
    </location>
</feature>
<feature type="compositionally biased region" description="Low complexity" evidence="9">
    <location>
        <begin position="9"/>
        <end position="30"/>
    </location>
</feature>